<keyword evidence="5" id="KW-1185">Reference proteome</keyword>
<feature type="compositionally biased region" description="Basic residues" evidence="2">
    <location>
        <begin position="22"/>
        <end position="31"/>
    </location>
</feature>
<proteinExistence type="predicted"/>
<reference evidence="4 5" key="1">
    <citation type="submission" date="2017-06" db="EMBL/GenBank/DDBJ databases">
        <title>Comparative genomic analysis of Ambrosia Fusariam Clade fungi.</title>
        <authorList>
            <person name="Stajich J.E."/>
            <person name="Carrillo J."/>
            <person name="Kijimoto T."/>
            <person name="Eskalen A."/>
            <person name="O'Donnell K."/>
            <person name="Kasson M."/>
        </authorList>
    </citation>
    <scope>NUCLEOTIDE SEQUENCE [LARGE SCALE GENOMIC DNA]</scope>
    <source>
        <strain evidence="4 5">NRRL62584</strain>
    </source>
</reference>
<dbReference type="Gene3D" id="4.10.240.10">
    <property type="entry name" value="Zn(2)-C6 fungal-type DNA-binding domain"/>
    <property type="match status" value="1"/>
</dbReference>
<dbReference type="OrthoDB" id="4937900at2759"/>
<evidence type="ECO:0000256" key="2">
    <source>
        <dbReference type="SAM" id="MobiDB-lite"/>
    </source>
</evidence>
<feature type="compositionally biased region" description="Polar residues" evidence="2">
    <location>
        <begin position="101"/>
        <end position="136"/>
    </location>
</feature>
<dbReference type="STRING" id="1325734.A0A428QM13"/>
<dbReference type="PANTHER" id="PTHR47784">
    <property type="entry name" value="STEROL UPTAKE CONTROL PROTEIN 2"/>
    <property type="match status" value="1"/>
</dbReference>
<feature type="compositionally biased region" description="Low complexity" evidence="2">
    <location>
        <begin position="64"/>
        <end position="82"/>
    </location>
</feature>
<feature type="region of interest" description="Disordered" evidence="2">
    <location>
        <begin position="57"/>
        <end position="136"/>
    </location>
</feature>
<evidence type="ECO:0000256" key="1">
    <source>
        <dbReference type="ARBA" id="ARBA00023242"/>
    </source>
</evidence>
<dbReference type="SMART" id="SM00066">
    <property type="entry name" value="GAL4"/>
    <property type="match status" value="1"/>
</dbReference>
<sequence length="515" mass="56049">MPPRSAAEAKGSGSGSGSATAKLRRAHRKSRNGCWECKRRHIKCDESRPACSNCVVSERSCSFPPSAAATAPTPAAPQTPASAPTPSPVPSHSQPPLPSSQNATGIDSQAQSPADSMSSATGLHHPTTSGPPSSLFGTRFGFPTVLDDRPPPLTTLPSFTESFAAKAFADLPSTPSISEGVPQPIFTAKHLTLLHHATTAMPLTNDLVRPVVDIAIEWCQDAPYAIDQLLAIAADHLAILQPEQAASHRRTARELQTRALTLFNNHAQEMSQENGDFDKYCLPRFLFAALLSLHMIYETYAYYRANFHVFIERFVESVHLHRGVRTIISPNYNIILESPLKPFIVNIRLASESENGGSECVSLLELVQNSDLSPATVNAIAQAVHTLQWAFNVHRNLPQDGSVHASTAFPVLLTAEFMEAVRKHRPEALLVLAYYGVLLHRCRNAWIIGDGGSFLIRLIADYLGSFWQEPMRWPLEELERDQGSTDAESHDMFLKVQSGAGSGAGSLDKLAQLNS</sequence>
<evidence type="ECO:0000313" key="5">
    <source>
        <dbReference type="Proteomes" id="UP000288168"/>
    </source>
</evidence>
<dbReference type="GO" id="GO:0001228">
    <property type="term" value="F:DNA-binding transcription activator activity, RNA polymerase II-specific"/>
    <property type="evidence" value="ECO:0007669"/>
    <property type="project" value="TreeGrafter"/>
</dbReference>
<feature type="compositionally biased region" description="Low complexity" evidence="2">
    <location>
        <begin position="1"/>
        <end position="21"/>
    </location>
</feature>
<protein>
    <recommendedName>
        <fullName evidence="3">Zn(2)-C6 fungal-type domain-containing protein</fullName>
    </recommendedName>
</protein>
<feature type="domain" description="Zn(2)-C6 fungal-type" evidence="3">
    <location>
        <begin position="33"/>
        <end position="63"/>
    </location>
</feature>
<dbReference type="AlphaFoldDB" id="A0A428QM13"/>
<name>A0A428QM13_9HYPO</name>
<dbReference type="PANTHER" id="PTHR47784:SF4">
    <property type="entry name" value="ZN(II)2CYS6 TRANSCRIPTION FACTOR (EUROFUNG)"/>
    <property type="match status" value="1"/>
</dbReference>
<accession>A0A428QM13</accession>
<evidence type="ECO:0000259" key="3">
    <source>
        <dbReference type="PROSITE" id="PS50048"/>
    </source>
</evidence>
<dbReference type="InterPro" id="IPR053157">
    <property type="entry name" value="Sterol_Uptake_Regulator"/>
</dbReference>
<dbReference type="CDD" id="cd00067">
    <property type="entry name" value="GAL4"/>
    <property type="match status" value="1"/>
</dbReference>
<dbReference type="Pfam" id="PF00172">
    <property type="entry name" value="Zn_clus"/>
    <property type="match status" value="1"/>
</dbReference>
<dbReference type="InterPro" id="IPR001138">
    <property type="entry name" value="Zn2Cys6_DnaBD"/>
</dbReference>
<dbReference type="GO" id="GO:0008270">
    <property type="term" value="F:zinc ion binding"/>
    <property type="evidence" value="ECO:0007669"/>
    <property type="project" value="InterPro"/>
</dbReference>
<dbReference type="EMBL" id="NKCI01000025">
    <property type="protein sequence ID" value="RSL66339.1"/>
    <property type="molecule type" value="Genomic_DNA"/>
</dbReference>
<dbReference type="PROSITE" id="PS50048">
    <property type="entry name" value="ZN2_CY6_FUNGAL_2"/>
    <property type="match status" value="1"/>
</dbReference>
<keyword evidence="1" id="KW-0539">Nucleus</keyword>
<evidence type="ECO:0000313" key="4">
    <source>
        <dbReference type="EMBL" id="RSL66339.1"/>
    </source>
</evidence>
<comment type="caution">
    <text evidence="4">The sequence shown here is derived from an EMBL/GenBank/DDBJ whole genome shotgun (WGS) entry which is preliminary data.</text>
</comment>
<dbReference type="Proteomes" id="UP000288168">
    <property type="component" value="Unassembled WGS sequence"/>
</dbReference>
<dbReference type="InterPro" id="IPR036864">
    <property type="entry name" value="Zn2-C6_fun-type_DNA-bd_sf"/>
</dbReference>
<feature type="region of interest" description="Disordered" evidence="2">
    <location>
        <begin position="1"/>
        <end position="32"/>
    </location>
</feature>
<dbReference type="PROSITE" id="PS00463">
    <property type="entry name" value="ZN2_CY6_FUNGAL_1"/>
    <property type="match status" value="1"/>
</dbReference>
<dbReference type="SUPFAM" id="SSF57701">
    <property type="entry name" value="Zn2/Cys6 DNA-binding domain"/>
    <property type="match status" value="1"/>
</dbReference>
<organism evidence="4 5">
    <name type="scientific">Fusarium duplospermum</name>
    <dbReference type="NCBI Taxonomy" id="1325734"/>
    <lineage>
        <taxon>Eukaryota</taxon>
        <taxon>Fungi</taxon>
        <taxon>Dikarya</taxon>
        <taxon>Ascomycota</taxon>
        <taxon>Pezizomycotina</taxon>
        <taxon>Sordariomycetes</taxon>
        <taxon>Hypocreomycetidae</taxon>
        <taxon>Hypocreales</taxon>
        <taxon>Nectriaceae</taxon>
        <taxon>Fusarium</taxon>
        <taxon>Fusarium solani species complex</taxon>
    </lineage>
</organism>
<feature type="compositionally biased region" description="Pro residues" evidence="2">
    <location>
        <begin position="83"/>
        <end position="98"/>
    </location>
</feature>
<gene>
    <name evidence="4" type="ORF">CEP54_003777</name>
</gene>